<proteinExistence type="inferred from homology"/>
<dbReference type="EC" id="2.6.1.-" evidence="7"/>
<dbReference type="InterPro" id="IPR005814">
    <property type="entry name" value="Aminotrans_3"/>
</dbReference>
<dbReference type="STRING" id="420662.Mpe_A0371"/>
<dbReference type="PIRSF" id="PIRSF000521">
    <property type="entry name" value="Transaminase_4ab_Lys_Orn"/>
    <property type="match status" value="1"/>
</dbReference>
<reference evidence="7 8" key="1">
    <citation type="journal article" date="2007" name="J. Bacteriol.">
        <title>Whole-genome analysis of the methyl tert-butyl ether-degrading beta-proteobacterium Methylibium petroleiphilum PM1.</title>
        <authorList>
            <person name="Kane S.R."/>
            <person name="Chakicherla A.Y."/>
            <person name="Chain P.S.G."/>
            <person name="Schmidt R."/>
            <person name="Shin M.W."/>
            <person name="Legler T.C."/>
            <person name="Scow K.M."/>
            <person name="Larimer F.W."/>
            <person name="Lucas S.M."/>
            <person name="Richardson P.M."/>
            <person name="Hristova K.R."/>
        </authorList>
    </citation>
    <scope>NUCLEOTIDE SEQUENCE [LARGE SCALE GENOMIC DNA]</scope>
    <source>
        <strain evidence="8">ATCC BAA-1232 / LMG 22953 / PM1</strain>
    </source>
</reference>
<comment type="similarity">
    <text evidence="2 6">Belongs to the class-III pyridoxal-phosphate-dependent aminotransferase family.</text>
</comment>
<dbReference type="RefSeq" id="WP_011827972.1">
    <property type="nucleotide sequence ID" value="NC_008825.1"/>
</dbReference>
<evidence type="ECO:0000313" key="7">
    <source>
        <dbReference type="EMBL" id="ABM93333.1"/>
    </source>
</evidence>
<dbReference type="FunFam" id="3.40.640.10:FF:000014">
    <property type="entry name" value="Adenosylmethionine-8-amino-7-oxononanoate aminotransferase, probable"/>
    <property type="match status" value="1"/>
</dbReference>
<dbReference type="GO" id="GO:0008483">
    <property type="term" value="F:transaminase activity"/>
    <property type="evidence" value="ECO:0007669"/>
    <property type="project" value="UniProtKB-KW"/>
</dbReference>
<dbReference type="PANTHER" id="PTHR43094:SF1">
    <property type="entry name" value="AMINOTRANSFERASE CLASS-III"/>
    <property type="match status" value="1"/>
</dbReference>
<organism evidence="7 8">
    <name type="scientific">Methylibium petroleiphilum (strain ATCC BAA-1232 / LMG 22953 / PM1)</name>
    <dbReference type="NCBI Taxonomy" id="420662"/>
    <lineage>
        <taxon>Bacteria</taxon>
        <taxon>Pseudomonadati</taxon>
        <taxon>Pseudomonadota</taxon>
        <taxon>Betaproteobacteria</taxon>
        <taxon>Burkholderiales</taxon>
        <taxon>Sphaerotilaceae</taxon>
        <taxon>Methylibium</taxon>
    </lineage>
</organism>
<dbReference type="InterPro" id="IPR015424">
    <property type="entry name" value="PyrdxlP-dep_Trfase"/>
</dbReference>
<dbReference type="eggNOG" id="COG0161">
    <property type="taxonomic scope" value="Bacteria"/>
</dbReference>
<keyword evidence="5 6" id="KW-0663">Pyridoxal phosphate</keyword>
<dbReference type="PANTHER" id="PTHR43094">
    <property type="entry name" value="AMINOTRANSFERASE"/>
    <property type="match status" value="1"/>
</dbReference>
<keyword evidence="8" id="KW-1185">Reference proteome</keyword>
<dbReference type="InterPro" id="IPR049704">
    <property type="entry name" value="Aminotrans_3_PPA_site"/>
</dbReference>
<dbReference type="EMBL" id="CP000555">
    <property type="protein sequence ID" value="ABM93333.1"/>
    <property type="molecule type" value="Genomic_DNA"/>
</dbReference>
<name>A2SCP4_METPP</name>
<dbReference type="CDD" id="cd00610">
    <property type="entry name" value="OAT_like"/>
    <property type="match status" value="1"/>
</dbReference>
<dbReference type="InterPro" id="IPR015422">
    <property type="entry name" value="PyrdxlP-dep_Trfase_small"/>
</dbReference>
<accession>A2SCP4</accession>
<dbReference type="Pfam" id="PF00202">
    <property type="entry name" value="Aminotran_3"/>
    <property type="match status" value="1"/>
</dbReference>
<evidence type="ECO:0000256" key="4">
    <source>
        <dbReference type="ARBA" id="ARBA00022679"/>
    </source>
</evidence>
<dbReference type="AlphaFoldDB" id="A2SCP4"/>
<evidence type="ECO:0000256" key="1">
    <source>
        <dbReference type="ARBA" id="ARBA00001933"/>
    </source>
</evidence>
<dbReference type="GO" id="GO:0030170">
    <property type="term" value="F:pyridoxal phosphate binding"/>
    <property type="evidence" value="ECO:0007669"/>
    <property type="project" value="InterPro"/>
</dbReference>
<keyword evidence="4 7" id="KW-0808">Transferase</keyword>
<evidence type="ECO:0000256" key="6">
    <source>
        <dbReference type="RuleBase" id="RU003560"/>
    </source>
</evidence>
<dbReference type="Gene3D" id="3.40.640.10">
    <property type="entry name" value="Type I PLP-dependent aspartate aminotransferase-like (Major domain)"/>
    <property type="match status" value="1"/>
</dbReference>
<comment type="cofactor">
    <cofactor evidence="1">
        <name>pyridoxal 5'-phosphate</name>
        <dbReference type="ChEBI" id="CHEBI:597326"/>
    </cofactor>
</comment>
<dbReference type="HOGENOM" id="CLU_016922_4_1_4"/>
<dbReference type="InterPro" id="IPR015421">
    <property type="entry name" value="PyrdxlP-dep_Trfase_major"/>
</dbReference>
<evidence type="ECO:0000256" key="5">
    <source>
        <dbReference type="ARBA" id="ARBA00022898"/>
    </source>
</evidence>
<dbReference type="SUPFAM" id="SSF53383">
    <property type="entry name" value="PLP-dependent transferases"/>
    <property type="match status" value="1"/>
</dbReference>
<gene>
    <name evidence="7" type="ordered locus">Mpe_A0371</name>
</gene>
<dbReference type="KEGG" id="mpt:Mpe_A0371"/>
<dbReference type="Proteomes" id="UP000000366">
    <property type="component" value="Chromosome"/>
</dbReference>
<dbReference type="PROSITE" id="PS00600">
    <property type="entry name" value="AA_TRANSFER_CLASS_3"/>
    <property type="match status" value="1"/>
</dbReference>
<sequence>MGDSLNAALLQRDHRHLVHSLHNEAAHLAGNVWVKGEGTTLTDADGKRYVDAMSGLWNVTLGYGRRELVDAAAAQMGELAYASGYAGSTNLRAMELAEKLAADRVYPNMHRFFFTSGGGESTDSTIKTARYYWKAQGKPGKFKTLSVMGGYHGVTLAAMCATGMPAYWPSFEPRMPGFVHIPNHDAYRYTVPPGGDPATAAADELERAILAEGPDTVALFIAEPVMGGGAYVPPAGYFRRIREICDRYDVLFATDEVITGFGRTGKLFALGHWGSDVQPDLVQFAKGITSGYVPMGGVGLSDKVAAVFDRPGADTWMHCYTYSGHPVACAVALATLDVIEREGLLARAQVLGDRLLRGLRGALGGHPNVGDIRGLGLIAAVELVEDRFSKKSFDPARKMGPQVLAQVRQRGVITRGRGDTIYLGPALVSDEATIDRIVEAVAEGVGALLPAA</sequence>
<keyword evidence="3 7" id="KW-0032">Aminotransferase</keyword>
<dbReference type="Gene3D" id="3.90.1150.10">
    <property type="entry name" value="Aspartate Aminotransferase, domain 1"/>
    <property type="match status" value="1"/>
</dbReference>
<evidence type="ECO:0000313" key="8">
    <source>
        <dbReference type="Proteomes" id="UP000000366"/>
    </source>
</evidence>
<evidence type="ECO:0000256" key="3">
    <source>
        <dbReference type="ARBA" id="ARBA00022576"/>
    </source>
</evidence>
<protein>
    <submittedName>
        <fullName evidence="7">Aminotransferase</fullName>
        <ecNumber evidence="7">2.6.1.-</ecNumber>
    </submittedName>
</protein>
<evidence type="ECO:0000256" key="2">
    <source>
        <dbReference type="ARBA" id="ARBA00008954"/>
    </source>
</evidence>